<dbReference type="Gene3D" id="3.40.30.10">
    <property type="entry name" value="Glutaredoxin"/>
    <property type="match status" value="1"/>
</dbReference>
<evidence type="ECO:0000256" key="7">
    <source>
        <dbReference type="ARBA" id="ARBA00023284"/>
    </source>
</evidence>
<evidence type="ECO:0000256" key="8">
    <source>
        <dbReference type="ARBA" id="ARBA00032824"/>
    </source>
</evidence>
<dbReference type="InterPro" id="IPR036249">
    <property type="entry name" value="Thioredoxin-like_sf"/>
</dbReference>
<dbReference type="PATRIC" id="fig|1429439.4.peg.8601"/>
<comment type="catalytic activity">
    <reaction evidence="11">
        <text>a hydroperoxide + [thioredoxin]-dithiol = an alcohol + [thioredoxin]-disulfide + H2O</text>
        <dbReference type="Rhea" id="RHEA:62620"/>
        <dbReference type="Rhea" id="RHEA-COMP:10698"/>
        <dbReference type="Rhea" id="RHEA-COMP:10700"/>
        <dbReference type="ChEBI" id="CHEBI:15377"/>
        <dbReference type="ChEBI" id="CHEBI:29950"/>
        <dbReference type="ChEBI" id="CHEBI:30879"/>
        <dbReference type="ChEBI" id="CHEBI:35924"/>
        <dbReference type="ChEBI" id="CHEBI:50058"/>
        <dbReference type="EC" id="1.11.1.24"/>
    </reaction>
</comment>
<comment type="function">
    <text evidence="1">Thiol-specific peroxidase that catalyzes the reduction of hydrogen peroxide and organic hydroperoxides to water and alcohols, respectively. Plays a role in cell protection against oxidative stress by detoxifying peroxides and as sensor of hydrogen peroxide-mediated signaling events.</text>
</comment>
<accession>W4L525</accession>
<comment type="similarity">
    <text evidence="9">Belongs to the peroxiredoxin family. BCP/PrxQ subfamily.</text>
</comment>
<evidence type="ECO:0000256" key="11">
    <source>
        <dbReference type="ARBA" id="ARBA00049091"/>
    </source>
</evidence>
<reference evidence="13 14" key="1">
    <citation type="journal article" date="2014" name="Nature">
        <title>An environmental bacterial taxon with a large and distinct metabolic repertoire.</title>
        <authorList>
            <person name="Wilson M.C."/>
            <person name="Mori T."/>
            <person name="Ruckert C."/>
            <person name="Uria A.R."/>
            <person name="Helf M.J."/>
            <person name="Takada K."/>
            <person name="Gernert C."/>
            <person name="Steffens U.A."/>
            <person name="Heycke N."/>
            <person name="Schmitt S."/>
            <person name="Rinke C."/>
            <person name="Helfrich E.J."/>
            <person name="Brachmann A.O."/>
            <person name="Gurgui C."/>
            <person name="Wakimoto T."/>
            <person name="Kracht M."/>
            <person name="Crusemann M."/>
            <person name="Hentschel U."/>
            <person name="Abe I."/>
            <person name="Matsunaga S."/>
            <person name="Kalinowski J."/>
            <person name="Takeyama H."/>
            <person name="Piel J."/>
        </authorList>
    </citation>
    <scope>NUCLEOTIDE SEQUENCE [LARGE SCALE GENOMIC DNA]</scope>
    <source>
        <strain evidence="14">TSY2</strain>
    </source>
</reference>
<evidence type="ECO:0000256" key="2">
    <source>
        <dbReference type="ARBA" id="ARBA00013017"/>
    </source>
</evidence>
<dbReference type="Pfam" id="PF00578">
    <property type="entry name" value="AhpC-TSA"/>
    <property type="match status" value="1"/>
</dbReference>
<keyword evidence="7" id="KW-0676">Redox-active center</keyword>
<keyword evidence="4" id="KW-0049">Antioxidant</keyword>
<comment type="caution">
    <text evidence="13">The sequence shown here is derived from an EMBL/GenBank/DDBJ whole genome shotgun (WGS) entry which is preliminary data.</text>
</comment>
<protein>
    <recommendedName>
        <fullName evidence="2">thioredoxin-dependent peroxiredoxin</fullName>
        <ecNumber evidence="2">1.11.1.24</ecNumber>
    </recommendedName>
    <alternativeName>
        <fullName evidence="8">Thioredoxin peroxidase</fullName>
    </alternativeName>
    <alternativeName>
        <fullName evidence="10">Thioredoxin-dependent peroxiredoxin Bcp</fullName>
    </alternativeName>
</protein>
<evidence type="ECO:0000259" key="12">
    <source>
        <dbReference type="PROSITE" id="PS51352"/>
    </source>
</evidence>
<sequence>MSLTHDLESLRQQSEANRSEQTLAIMDRATGDLARSGIVGQSLKLGDAMPAFTLPNATGRMVHSADLLAHGSLVVSFYRGGWCPYCNLELNALQQKMPEITAAGASLVAITPELPDYSLSTVEKHALTFEVLSDLGNEVARQFGLVFRVPADLRAIYESVGIDLLTTQGNDHFELPIPGAFIVDPHGTVVTAFVDADYTKRLEPSEIVEVLQTIAVRAAHV</sequence>
<evidence type="ECO:0000256" key="4">
    <source>
        <dbReference type="ARBA" id="ARBA00022862"/>
    </source>
</evidence>
<organism evidence="13 14">
    <name type="scientific">Candidatus Entotheonella gemina</name>
    <dbReference type="NCBI Taxonomy" id="1429439"/>
    <lineage>
        <taxon>Bacteria</taxon>
        <taxon>Pseudomonadati</taxon>
        <taxon>Nitrospinota/Tectimicrobiota group</taxon>
        <taxon>Candidatus Tectimicrobiota</taxon>
        <taxon>Candidatus Entotheonellia</taxon>
        <taxon>Candidatus Entotheonellales</taxon>
        <taxon>Candidatus Entotheonellaceae</taxon>
        <taxon>Candidatus Entotheonella</taxon>
    </lineage>
</organism>
<dbReference type="InterPro" id="IPR000866">
    <property type="entry name" value="AhpC/TSA"/>
</dbReference>
<feature type="domain" description="Thioredoxin" evidence="12">
    <location>
        <begin position="43"/>
        <end position="216"/>
    </location>
</feature>
<evidence type="ECO:0000256" key="5">
    <source>
        <dbReference type="ARBA" id="ARBA00023002"/>
    </source>
</evidence>
<evidence type="ECO:0000256" key="9">
    <source>
        <dbReference type="ARBA" id="ARBA00038489"/>
    </source>
</evidence>
<dbReference type="EMBL" id="AZHX01002913">
    <property type="protein sequence ID" value="ETW92421.1"/>
    <property type="molecule type" value="Genomic_DNA"/>
</dbReference>
<gene>
    <name evidence="13" type="ORF">ETSY2_53475</name>
</gene>
<dbReference type="InterPro" id="IPR013766">
    <property type="entry name" value="Thioredoxin_domain"/>
</dbReference>
<dbReference type="GO" id="GO:0045454">
    <property type="term" value="P:cell redox homeostasis"/>
    <property type="evidence" value="ECO:0007669"/>
    <property type="project" value="TreeGrafter"/>
</dbReference>
<evidence type="ECO:0000256" key="6">
    <source>
        <dbReference type="ARBA" id="ARBA00023157"/>
    </source>
</evidence>
<dbReference type="Proteomes" id="UP000019140">
    <property type="component" value="Unassembled WGS sequence"/>
</dbReference>
<dbReference type="EC" id="1.11.1.24" evidence="2"/>
<dbReference type="GO" id="GO:0008379">
    <property type="term" value="F:thioredoxin peroxidase activity"/>
    <property type="evidence" value="ECO:0007669"/>
    <property type="project" value="TreeGrafter"/>
</dbReference>
<dbReference type="CDD" id="cd02970">
    <property type="entry name" value="PRX_like2"/>
    <property type="match status" value="1"/>
</dbReference>
<evidence type="ECO:0000256" key="1">
    <source>
        <dbReference type="ARBA" id="ARBA00003330"/>
    </source>
</evidence>
<dbReference type="InterPro" id="IPR050924">
    <property type="entry name" value="Peroxiredoxin_BCP/PrxQ"/>
</dbReference>
<dbReference type="PANTHER" id="PTHR42801:SF7">
    <property type="entry name" value="SLL1159 PROTEIN"/>
    <property type="match status" value="1"/>
</dbReference>
<evidence type="ECO:0000313" key="13">
    <source>
        <dbReference type="EMBL" id="ETW92421.1"/>
    </source>
</evidence>
<keyword evidence="6" id="KW-1015">Disulfide bond</keyword>
<dbReference type="HOGENOM" id="CLU_042529_5_0_7"/>
<dbReference type="AlphaFoldDB" id="W4L525"/>
<dbReference type="GO" id="GO:0005737">
    <property type="term" value="C:cytoplasm"/>
    <property type="evidence" value="ECO:0007669"/>
    <property type="project" value="TreeGrafter"/>
</dbReference>
<proteinExistence type="inferred from homology"/>
<dbReference type="PROSITE" id="PS51352">
    <property type="entry name" value="THIOREDOXIN_2"/>
    <property type="match status" value="1"/>
</dbReference>
<dbReference type="PANTHER" id="PTHR42801">
    <property type="entry name" value="THIOREDOXIN-DEPENDENT PEROXIDE REDUCTASE"/>
    <property type="match status" value="1"/>
</dbReference>
<name>W4L525_9BACT</name>
<evidence type="ECO:0000256" key="3">
    <source>
        <dbReference type="ARBA" id="ARBA00022559"/>
    </source>
</evidence>
<keyword evidence="3" id="KW-0575">Peroxidase</keyword>
<keyword evidence="5" id="KW-0560">Oxidoreductase</keyword>
<evidence type="ECO:0000256" key="10">
    <source>
        <dbReference type="ARBA" id="ARBA00042639"/>
    </source>
</evidence>
<dbReference type="SUPFAM" id="SSF52833">
    <property type="entry name" value="Thioredoxin-like"/>
    <property type="match status" value="1"/>
</dbReference>
<dbReference type="GO" id="GO:0034599">
    <property type="term" value="P:cellular response to oxidative stress"/>
    <property type="evidence" value="ECO:0007669"/>
    <property type="project" value="TreeGrafter"/>
</dbReference>
<evidence type="ECO:0000313" key="14">
    <source>
        <dbReference type="Proteomes" id="UP000019140"/>
    </source>
</evidence>
<keyword evidence="14" id="KW-1185">Reference proteome</keyword>